<proteinExistence type="predicted"/>
<organism evidence="1 2">
    <name type="scientific">Aeromicrobium senzhongii</name>
    <dbReference type="NCBI Taxonomy" id="2663859"/>
    <lineage>
        <taxon>Bacteria</taxon>
        <taxon>Bacillati</taxon>
        <taxon>Actinomycetota</taxon>
        <taxon>Actinomycetes</taxon>
        <taxon>Propionibacteriales</taxon>
        <taxon>Nocardioidaceae</taxon>
        <taxon>Aeromicrobium</taxon>
    </lineage>
</organism>
<dbReference type="Gene3D" id="3.40.960.10">
    <property type="entry name" value="VSR Endonuclease"/>
    <property type="match status" value="1"/>
</dbReference>
<gene>
    <name evidence="1" type="ORF">IBG24_04910</name>
</gene>
<reference evidence="1" key="1">
    <citation type="submission" date="2020-09" db="EMBL/GenBank/DDBJ databases">
        <title>Novel species in genus Aeromicrobium.</title>
        <authorList>
            <person name="Zhang G."/>
        </authorList>
    </citation>
    <scope>NUCLEOTIDE SEQUENCE</scope>
    <source>
        <strain evidence="1">Zg-636</strain>
    </source>
</reference>
<evidence type="ECO:0000313" key="1">
    <source>
        <dbReference type="EMBL" id="MBC9225651.1"/>
    </source>
</evidence>
<dbReference type="EMBL" id="JACTVM010000001">
    <property type="protein sequence ID" value="MBC9225651.1"/>
    <property type="molecule type" value="Genomic_DNA"/>
</dbReference>
<dbReference type="SUPFAM" id="SSF52980">
    <property type="entry name" value="Restriction endonuclease-like"/>
    <property type="match status" value="1"/>
</dbReference>
<accession>A0A8I0JZU2</accession>
<protein>
    <recommendedName>
        <fullName evidence="3">DUF559 domain-containing protein</fullName>
    </recommendedName>
</protein>
<dbReference type="Proteomes" id="UP000620591">
    <property type="component" value="Unassembled WGS sequence"/>
</dbReference>
<dbReference type="RefSeq" id="WP_187768777.1">
    <property type="nucleotide sequence ID" value="NZ_JACTVM010000001.1"/>
</dbReference>
<name>A0A8I0JZU2_9ACTN</name>
<dbReference type="AlphaFoldDB" id="A0A8I0JZU2"/>
<sequence length="311" mass="35098">MRPIPESLRGRPFTTGEAAALGVTRRMLEGRRFEAIHPGRGVWAVAEESRDLRFLLRADLLVLPRDAAVSHVTGLQLHGLDIDTSLRHWSTNTPHRRGLRSVTLHRRQAPLRPVGIDGVPVLPAHRCLVDAAIMLSHRDIVRYADALIAADQMTAEGFAHYAWTRHLHGVRRSRANLDLLRERVRSFRETDLRLLLAIAGLPEFEVNLDIFDPRGTHLGCGDLVLPRHRIVLEYDGWYHERSAAQRRKDIARREGLEAEGWLVIVVVSSDLDHPAGLIGRVWRALVSRGHSGPPPRFVPWALEELSRNPKG</sequence>
<evidence type="ECO:0008006" key="3">
    <source>
        <dbReference type="Google" id="ProtNLM"/>
    </source>
</evidence>
<dbReference type="InterPro" id="IPR011335">
    <property type="entry name" value="Restrct_endonuc-II-like"/>
</dbReference>
<evidence type="ECO:0000313" key="2">
    <source>
        <dbReference type="Proteomes" id="UP000620591"/>
    </source>
</evidence>
<comment type="caution">
    <text evidence="1">The sequence shown here is derived from an EMBL/GenBank/DDBJ whole genome shotgun (WGS) entry which is preliminary data.</text>
</comment>